<name>A0A3G5AEC6_9VIRU</name>
<organism evidence="1">
    <name type="scientific">Satyrvirus sp</name>
    <dbReference type="NCBI Taxonomy" id="2487771"/>
    <lineage>
        <taxon>Viruses</taxon>
        <taxon>Varidnaviria</taxon>
        <taxon>Bamfordvirae</taxon>
        <taxon>Nucleocytoviricota</taxon>
        <taxon>Megaviricetes</taxon>
        <taxon>Imitervirales</taxon>
        <taxon>Mimiviridae</taxon>
        <taxon>Megamimivirinae</taxon>
    </lineage>
</organism>
<dbReference type="EMBL" id="MK072458">
    <property type="protein sequence ID" value="AYV85542.1"/>
    <property type="molecule type" value="Genomic_DNA"/>
</dbReference>
<sequence length="53" mass="6361">MAFRVRHLQKEFGARIDRTDLPQLRAHVEGFLRFEETATDLSPLWKFHLLFYG</sequence>
<protein>
    <submittedName>
        <fullName evidence="1">Uncharacterized protein</fullName>
    </submittedName>
</protein>
<evidence type="ECO:0000313" key="1">
    <source>
        <dbReference type="EMBL" id="AYV85542.1"/>
    </source>
</evidence>
<gene>
    <name evidence="1" type="ORF">Satyrvirus22_6</name>
</gene>
<accession>A0A3G5AEC6</accession>
<reference evidence="1" key="1">
    <citation type="submission" date="2018-10" db="EMBL/GenBank/DDBJ databases">
        <title>Hidden diversity of soil giant viruses.</title>
        <authorList>
            <person name="Schulz F."/>
            <person name="Alteio L."/>
            <person name="Goudeau D."/>
            <person name="Ryan E.M."/>
            <person name="Malmstrom R.R."/>
            <person name="Blanchard J."/>
            <person name="Woyke T."/>
        </authorList>
    </citation>
    <scope>NUCLEOTIDE SEQUENCE</scope>
    <source>
        <strain evidence="1">SAV1</strain>
    </source>
</reference>
<proteinExistence type="predicted"/>